<dbReference type="Proteomes" id="UP001459277">
    <property type="component" value="Unassembled WGS sequence"/>
</dbReference>
<dbReference type="AlphaFoldDB" id="A0AAW2CM18"/>
<sequence length="69" mass="7625">MLVGLEHGILICVAVELQRRGGSQSLEHGKAMVRSFNLSNYIIGYGRGREYADLQYKKTETIPAEGTVV</sequence>
<keyword evidence="2" id="KW-1185">Reference proteome</keyword>
<comment type="caution">
    <text evidence="1">The sequence shown here is derived from an EMBL/GenBank/DDBJ whole genome shotgun (WGS) entry which is preliminary data.</text>
</comment>
<evidence type="ECO:0000313" key="1">
    <source>
        <dbReference type="EMBL" id="KAK9998219.1"/>
    </source>
</evidence>
<proteinExistence type="predicted"/>
<protein>
    <submittedName>
        <fullName evidence="1">Uncharacterized protein</fullName>
    </submittedName>
</protein>
<organism evidence="1 2">
    <name type="scientific">Lithocarpus litseifolius</name>
    <dbReference type="NCBI Taxonomy" id="425828"/>
    <lineage>
        <taxon>Eukaryota</taxon>
        <taxon>Viridiplantae</taxon>
        <taxon>Streptophyta</taxon>
        <taxon>Embryophyta</taxon>
        <taxon>Tracheophyta</taxon>
        <taxon>Spermatophyta</taxon>
        <taxon>Magnoliopsida</taxon>
        <taxon>eudicotyledons</taxon>
        <taxon>Gunneridae</taxon>
        <taxon>Pentapetalae</taxon>
        <taxon>rosids</taxon>
        <taxon>fabids</taxon>
        <taxon>Fagales</taxon>
        <taxon>Fagaceae</taxon>
        <taxon>Lithocarpus</taxon>
    </lineage>
</organism>
<dbReference type="EMBL" id="JAZDWU010000006">
    <property type="protein sequence ID" value="KAK9998219.1"/>
    <property type="molecule type" value="Genomic_DNA"/>
</dbReference>
<gene>
    <name evidence="1" type="ORF">SO802_017822</name>
</gene>
<evidence type="ECO:0000313" key="2">
    <source>
        <dbReference type="Proteomes" id="UP001459277"/>
    </source>
</evidence>
<accession>A0AAW2CM18</accession>
<name>A0AAW2CM18_9ROSI</name>
<reference evidence="1 2" key="1">
    <citation type="submission" date="2024-01" db="EMBL/GenBank/DDBJ databases">
        <title>A telomere-to-telomere, gap-free genome of sweet tea (Lithocarpus litseifolius).</title>
        <authorList>
            <person name="Zhou J."/>
        </authorList>
    </citation>
    <scope>NUCLEOTIDE SEQUENCE [LARGE SCALE GENOMIC DNA]</scope>
    <source>
        <strain evidence="1">Zhou-2022a</strain>
        <tissue evidence="1">Leaf</tissue>
    </source>
</reference>